<name>X1TKR9_9ZZZZ</name>
<dbReference type="EMBL" id="BARW01034392">
    <property type="protein sequence ID" value="GAJ05923.1"/>
    <property type="molecule type" value="Genomic_DNA"/>
</dbReference>
<organism evidence="1">
    <name type="scientific">marine sediment metagenome</name>
    <dbReference type="NCBI Taxonomy" id="412755"/>
    <lineage>
        <taxon>unclassified sequences</taxon>
        <taxon>metagenomes</taxon>
        <taxon>ecological metagenomes</taxon>
    </lineage>
</organism>
<comment type="caution">
    <text evidence="1">The sequence shown here is derived from an EMBL/GenBank/DDBJ whole genome shotgun (WGS) entry which is preliminary data.</text>
</comment>
<dbReference type="AlphaFoldDB" id="X1TKR9"/>
<protein>
    <submittedName>
        <fullName evidence="1">Uncharacterized protein</fullName>
    </submittedName>
</protein>
<evidence type="ECO:0000313" key="1">
    <source>
        <dbReference type="EMBL" id="GAJ05923.1"/>
    </source>
</evidence>
<accession>X1TKR9</accession>
<gene>
    <name evidence="1" type="ORF">S12H4_53916</name>
</gene>
<feature type="non-terminal residue" evidence="1">
    <location>
        <position position="1"/>
    </location>
</feature>
<sequence>GIFSQADDDGRLKASPRYLMATIFPYDKDKTAEDVKQLRDQCAELGLIRLYTNSKEEYLDIPGWHEHQQIRKDRYNPSTLHNYFHLPNL</sequence>
<proteinExistence type="predicted"/>
<reference evidence="1" key="1">
    <citation type="journal article" date="2014" name="Front. Microbiol.">
        <title>High frequency of phylogenetically diverse reductive dehalogenase-homologous genes in deep subseafloor sedimentary metagenomes.</title>
        <authorList>
            <person name="Kawai M."/>
            <person name="Futagami T."/>
            <person name="Toyoda A."/>
            <person name="Takaki Y."/>
            <person name="Nishi S."/>
            <person name="Hori S."/>
            <person name="Arai W."/>
            <person name="Tsubouchi T."/>
            <person name="Morono Y."/>
            <person name="Uchiyama I."/>
            <person name="Ito T."/>
            <person name="Fujiyama A."/>
            <person name="Inagaki F."/>
            <person name="Takami H."/>
        </authorList>
    </citation>
    <scope>NUCLEOTIDE SEQUENCE</scope>
    <source>
        <strain evidence="1">Expedition CK06-06</strain>
    </source>
</reference>